<feature type="signal peptide" evidence="1">
    <location>
        <begin position="1"/>
        <end position="22"/>
    </location>
</feature>
<evidence type="ECO:0000256" key="1">
    <source>
        <dbReference type="SAM" id="SignalP"/>
    </source>
</evidence>
<keyword evidence="2" id="KW-0614">Plasmid</keyword>
<organism evidence="2">
    <name type="scientific">Acinetobacter baumannii</name>
    <dbReference type="NCBI Taxonomy" id="470"/>
    <lineage>
        <taxon>Bacteria</taxon>
        <taxon>Pseudomonadati</taxon>
        <taxon>Pseudomonadota</taxon>
        <taxon>Gammaproteobacteria</taxon>
        <taxon>Moraxellales</taxon>
        <taxon>Moraxellaceae</taxon>
        <taxon>Acinetobacter</taxon>
        <taxon>Acinetobacter calcoaceticus/baumannii complex</taxon>
    </lineage>
</organism>
<accession>A0A0C4Y2M8</accession>
<feature type="chain" id="PRO_5009759104" evidence="1">
    <location>
        <begin position="23"/>
        <end position="165"/>
    </location>
</feature>
<geneLocation type="plasmid" evidence="2">
    <name>pAZJ221</name>
</geneLocation>
<dbReference type="PATRIC" id="fig|470.1402.peg.520"/>
<evidence type="ECO:0000313" key="2">
    <source>
        <dbReference type="EMBL" id="AJF79864.1"/>
    </source>
</evidence>
<dbReference type="AlphaFoldDB" id="A0A0C4Y2M8"/>
<protein>
    <submittedName>
        <fullName evidence="2">Uncharacterized protein</fullName>
    </submittedName>
</protein>
<reference evidence="2" key="1">
    <citation type="submission" date="2014-10" db="EMBL/GenBank/DDBJ databases">
        <authorList>
            <person name="Liu L."/>
            <person name="Ji S."/>
            <person name="Ruan Z."/>
            <person name="Fu Y."/>
            <person name="Fu Y."/>
            <person name="Wang Y."/>
            <person name="Yu Y."/>
        </authorList>
    </citation>
    <scope>NUCLEOTIDE SEQUENCE</scope>
    <source>
        <strain evidence="2">A221</strain>
        <plasmid evidence="2">pAZJ221</plasmid>
    </source>
</reference>
<gene>
    <name evidence="2" type="ORF">NG19_0028</name>
</gene>
<keyword evidence="1" id="KW-0732">Signal</keyword>
<dbReference type="EMBL" id="KM922672">
    <property type="protein sequence ID" value="AJF79864.1"/>
    <property type="molecule type" value="Genomic_DNA"/>
</dbReference>
<reference evidence="2" key="2">
    <citation type="journal article" date="2015" name="Antimicrob. Agents Chemother.">
        <title>Dissemination of blaOXA-23 in Acinetobacter spp. in China: Main Roles of Conjugative Plasmid pAZJ221 and Transposon Tn2009.</title>
        <authorList>
            <person name="Liu L.L."/>
            <person name="Ji S.J."/>
            <person name="Ruan Z."/>
            <person name="Fu Y."/>
            <person name="Fu Y.Q."/>
            <person name="Wang Y.F."/>
            <person name="Yu Y.S."/>
        </authorList>
    </citation>
    <scope>NUCLEOTIDE SEQUENCE</scope>
    <source>
        <strain evidence="2">A221</strain>
        <plasmid evidence="2">pAZJ221</plasmid>
    </source>
</reference>
<sequence>MRIISKFSLLIILAATAGQVFSASEKDSSIMSSEQIELFQKNALFMKIPKLQDRQDSSGFILKKAMEKLDTLKTSEDKLSYAIAMNQQLDSGFHVNDNYFPLQWSKDKEYFDAFYMGLLFSINEEIKAGKKDTNSIVKEYENNFPFKIYDSDLLKIKEYEENLQR</sequence>
<proteinExistence type="predicted"/>
<name>A0A0C4Y2M8_ACIBA</name>
<dbReference type="RefSeq" id="WP_001220305.1">
    <property type="nucleotide sequence ID" value="NZ_CP018144.1"/>
</dbReference>